<sequence length="593" mass="65027">MEDGDSEDVFWVDWEGPDDPDNPKNWSYRKKWAAMLVVSSFTFISPVSSSMVAPAMQQIAREFGITSTALIAMTTSVFVLGYGMSFPFLGPLSELYGRSRVLQLWNLVCGFAQTKGQLIVFRFLAGLGGSAPLSVGGGVLGDVWHAEERGKAIAIYSLAPLLGPVIGPVCGGWIAERSTWRWVFWLTSIVDVLIQISGFFYLRETYAPYLLDKKAIQIRKSLDLEKATPRRVKTVYESKEDRSWQHIFRKALIRPFQLFACEPIVQILGIYMAFVYGVFYLFLTTMPAIFASVYHERVGIAGLHYIALGIGLTLSSQVNARFMDRIYIYLKNKNGGVGEPEFRLPPMIPGSILLPFGLLLAGWSADHKLHWIATDFGIGCIGAGMILVFQAMQTYVVDAFTLHAASALAAVSCLRSLAGFGFPLFASAMYNKLGYGKGDTILACLVIGLGCPAPFLLWKYGKRIQMSSKFAHKLQMTGPGTNAGHGGNQEAVGGGANDPEKKPNPHLSEEEEERTSLDSSLRPQPSRKPSRLLSAAEIEAAREGEAVVENEELPAAVQFERAVGRLIHRTDSEETRVVSLSPSGVAGERLGGF</sequence>
<comment type="subcellular location">
    <subcellularLocation>
        <location evidence="1">Membrane</location>
        <topology evidence="1">Multi-pass membrane protein</topology>
    </subcellularLocation>
</comment>
<feature type="transmembrane region" description="Helical" evidence="6">
    <location>
        <begin position="303"/>
        <end position="323"/>
    </location>
</feature>
<feature type="transmembrane region" description="Helical" evidence="6">
    <location>
        <begin position="65"/>
        <end position="89"/>
    </location>
</feature>
<evidence type="ECO:0000259" key="7">
    <source>
        <dbReference type="PROSITE" id="PS50850"/>
    </source>
</evidence>
<evidence type="ECO:0000256" key="1">
    <source>
        <dbReference type="ARBA" id="ARBA00004141"/>
    </source>
</evidence>
<dbReference type="InterPro" id="IPR011701">
    <property type="entry name" value="MFS"/>
</dbReference>
<organism evidence="8 9">
    <name type="scientific">Hebeloma cylindrosporum</name>
    <dbReference type="NCBI Taxonomy" id="76867"/>
    <lineage>
        <taxon>Eukaryota</taxon>
        <taxon>Fungi</taxon>
        <taxon>Dikarya</taxon>
        <taxon>Basidiomycota</taxon>
        <taxon>Agaricomycotina</taxon>
        <taxon>Agaricomycetes</taxon>
        <taxon>Agaricomycetidae</taxon>
        <taxon>Agaricales</taxon>
        <taxon>Agaricineae</taxon>
        <taxon>Hymenogastraceae</taxon>
        <taxon>Hebeloma</taxon>
    </lineage>
</organism>
<feature type="transmembrane region" description="Helical" evidence="6">
    <location>
        <begin position="258"/>
        <end position="283"/>
    </location>
</feature>
<protein>
    <recommendedName>
        <fullName evidence="7">Major facilitator superfamily (MFS) profile domain-containing protein</fullName>
    </recommendedName>
</protein>
<keyword evidence="4 6" id="KW-0472">Membrane</keyword>
<reference evidence="8 9" key="1">
    <citation type="submission" date="2014-04" db="EMBL/GenBank/DDBJ databases">
        <authorList>
            <consortium name="DOE Joint Genome Institute"/>
            <person name="Kuo A."/>
            <person name="Gay G."/>
            <person name="Dore J."/>
            <person name="Kohler A."/>
            <person name="Nagy L.G."/>
            <person name="Floudas D."/>
            <person name="Copeland A."/>
            <person name="Barry K.W."/>
            <person name="Cichocki N."/>
            <person name="Veneault-Fourrey C."/>
            <person name="LaButti K."/>
            <person name="Lindquist E.A."/>
            <person name="Lipzen A."/>
            <person name="Lundell T."/>
            <person name="Morin E."/>
            <person name="Murat C."/>
            <person name="Sun H."/>
            <person name="Tunlid A."/>
            <person name="Henrissat B."/>
            <person name="Grigoriev I.V."/>
            <person name="Hibbett D.S."/>
            <person name="Martin F."/>
            <person name="Nordberg H.P."/>
            <person name="Cantor M.N."/>
            <person name="Hua S.X."/>
        </authorList>
    </citation>
    <scope>NUCLEOTIDE SEQUENCE [LARGE SCALE GENOMIC DNA]</scope>
    <source>
        <strain evidence="9">h7</strain>
    </source>
</reference>
<feature type="transmembrane region" description="Helical" evidence="6">
    <location>
        <begin position="119"/>
        <end position="141"/>
    </location>
</feature>
<evidence type="ECO:0000313" key="8">
    <source>
        <dbReference type="EMBL" id="KIM38569.1"/>
    </source>
</evidence>
<keyword evidence="3 6" id="KW-1133">Transmembrane helix</keyword>
<evidence type="ECO:0000256" key="4">
    <source>
        <dbReference type="ARBA" id="ARBA00023136"/>
    </source>
</evidence>
<feature type="region of interest" description="Disordered" evidence="5">
    <location>
        <begin position="475"/>
        <end position="532"/>
    </location>
</feature>
<keyword evidence="2 6" id="KW-0812">Transmembrane</keyword>
<evidence type="ECO:0000256" key="6">
    <source>
        <dbReference type="SAM" id="Phobius"/>
    </source>
</evidence>
<feature type="domain" description="Major facilitator superfamily (MFS) profile" evidence="7">
    <location>
        <begin position="34"/>
        <end position="462"/>
    </location>
</feature>
<feature type="transmembrane region" description="Helical" evidence="6">
    <location>
        <begin position="400"/>
        <end position="420"/>
    </location>
</feature>
<feature type="transmembrane region" description="Helical" evidence="6">
    <location>
        <begin position="153"/>
        <end position="174"/>
    </location>
</feature>
<reference evidence="9" key="2">
    <citation type="submission" date="2015-01" db="EMBL/GenBank/DDBJ databases">
        <title>Evolutionary Origins and Diversification of the Mycorrhizal Mutualists.</title>
        <authorList>
            <consortium name="DOE Joint Genome Institute"/>
            <consortium name="Mycorrhizal Genomics Consortium"/>
            <person name="Kohler A."/>
            <person name="Kuo A."/>
            <person name="Nagy L.G."/>
            <person name="Floudas D."/>
            <person name="Copeland A."/>
            <person name="Barry K.W."/>
            <person name="Cichocki N."/>
            <person name="Veneault-Fourrey C."/>
            <person name="LaButti K."/>
            <person name="Lindquist E.A."/>
            <person name="Lipzen A."/>
            <person name="Lundell T."/>
            <person name="Morin E."/>
            <person name="Murat C."/>
            <person name="Riley R."/>
            <person name="Ohm R."/>
            <person name="Sun H."/>
            <person name="Tunlid A."/>
            <person name="Henrissat B."/>
            <person name="Grigoriev I.V."/>
            <person name="Hibbett D.S."/>
            <person name="Martin F."/>
        </authorList>
    </citation>
    <scope>NUCLEOTIDE SEQUENCE [LARGE SCALE GENOMIC DNA]</scope>
    <source>
        <strain evidence="9">h7</strain>
    </source>
</reference>
<dbReference type="CDD" id="cd17323">
    <property type="entry name" value="MFS_Tpo1_MDR_like"/>
    <property type="match status" value="1"/>
</dbReference>
<dbReference type="PANTHER" id="PTHR23502">
    <property type="entry name" value="MAJOR FACILITATOR SUPERFAMILY"/>
    <property type="match status" value="1"/>
</dbReference>
<evidence type="ECO:0000256" key="5">
    <source>
        <dbReference type="SAM" id="MobiDB-lite"/>
    </source>
</evidence>
<feature type="transmembrane region" description="Helical" evidence="6">
    <location>
        <begin position="180"/>
        <end position="202"/>
    </location>
</feature>
<name>A0A0C3C2S6_HEBCY</name>
<dbReference type="InterPro" id="IPR036259">
    <property type="entry name" value="MFS_trans_sf"/>
</dbReference>
<accession>A0A0C3C2S6</accession>
<dbReference type="InterPro" id="IPR020846">
    <property type="entry name" value="MFS_dom"/>
</dbReference>
<dbReference type="Pfam" id="PF07690">
    <property type="entry name" value="MFS_1"/>
    <property type="match status" value="1"/>
</dbReference>
<dbReference type="PANTHER" id="PTHR23502:SF60">
    <property type="entry name" value="MAJOR FACILITATOR SUPERFAMILY (MFS) PROFILE DOMAIN-CONTAINING PROTEIN-RELATED"/>
    <property type="match status" value="1"/>
</dbReference>
<dbReference type="OrthoDB" id="6770063at2759"/>
<dbReference type="PROSITE" id="PS50850">
    <property type="entry name" value="MFS"/>
    <property type="match status" value="1"/>
</dbReference>
<proteinExistence type="predicted"/>
<feature type="transmembrane region" description="Helical" evidence="6">
    <location>
        <begin position="32"/>
        <end position="53"/>
    </location>
</feature>
<evidence type="ECO:0000313" key="9">
    <source>
        <dbReference type="Proteomes" id="UP000053424"/>
    </source>
</evidence>
<dbReference type="GO" id="GO:0016020">
    <property type="term" value="C:membrane"/>
    <property type="evidence" value="ECO:0007669"/>
    <property type="project" value="UniProtKB-SubCell"/>
</dbReference>
<dbReference type="HOGENOM" id="CLU_008455_1_3_1"/>
<feature type="transmembrane region" description="Helical" evidence="6">
    <location>
        <begin position="369"/>
        <end position="388"/>
    </location>
</feature>
<dbReference type="FunFam" id="1.20.1250.20:FF:000011">
    <property type="entry name" value="MFS multidrug transporter, putative"/>
    <property type="match status" value="1"/>
</dbReference>
<gene>
    <name evidence="8" type="ORF">M413DRAFT_75950</name>
</gene>
<evidence type="ECO:0000256" key="2">
    <source>
        <dbReference type="ARBA" id="ARBA00022692"/>
    </source>
</evidence>
<feature type="transmembrane region" description="Helical" evidence="6">
    <location>
        <begin position="344"/>
        <end position="363"/>
    </location>
</feature>
<feature type="transmembrane region" description="Helical" evidence="6">
    <location>
        <begin position="440"/>
        <end position="458"/>
    </location>
</feature>
<dbReference type="Proteomes" id="UP000053424">
    <property type="component" value="Unassembled WGS sequence"/>
</dbReference>
<dbReference type="SUPFAM" id="SSF103473">
    <property type="entry name" value="MFS general substrate transporter"/>
    <property type="match status" value="1"/>
</dbReference>
<dbReference type="Gene3D" id="1.20.1250.20">
    <property type="entry name" value="MFS general substrate transporter like domains"/>
    <property type="match status" value="1"/>
</dbReference>
<dbReference type="AlphaFoldDB" id="A0A0C3C2S6"/>
<dbReference type="EMBL" id="KN831790">
    <property type="protein sequence ID" value="KIM38569.1"/>
    <property type="molecule type" value="Genomic_DNA"/>
</dbReference>
<dbReference type="STRING" id="686832.A0A0C3C2S6"/>
<feature type="compositionally biased region" description="Gly residues" evidence="5">
    <location>
        <begin position="481"/>
        <end position="496"/>
    </location>
</feature>
<dbReference type="GO" id="GO:0022857">
    <property type="term" value="F:transmembrane transporter activity"/>
    <property type="evidence" value="ECO:0007669"/>
    <property type="project" value="InterPro"/>
</dbReference>
<keyword evidence="9" id="KW-1185">Reference proteome</keyword>
<evidence type="ECO:0000256" key="3">
    <source>
        <dbReference type="ARBA" id="ARBA00022989"/>
    </source>
</evidence>